<keyword evidence="2" id="KW-1185">Reference proteome</keyword>
<reference evidence="2" key="1">
    <citation type="journal article" date="2019" name="Int. J. Syst. Evol. Microbiol.">
        <title>The Global Catalogue of Microorganisms (GCM) 10K type strain sequencing project: providing services to taxonomists for standard genome sequencing and annotation.</title>
        <authorList>
            <consortium name="The Broad Institute Genomics Platform"/>
            <consortium name="The Broad Institute Genome Sequencing Center for Infectious Disease"/>
            <person name="Wu L."/>
            <person name="Ma J."/>
        </authorList>
    </citation>
    <scope>NUCLEOTIDE SEQUENCE [LARGE SCALE GENOMIC DNA]</scope>
    <source>
        <strain evidence="2">CCUG 36956</strain>
    </source>
</reference>
<dbReference type="RefSeq" id="WP_378600704.1">
    <property type="nucleotide sequence ID" value="NZ_JBHSQN010000002.1"/>
</dbReference>
<sequence length="53" mass="5668">MGVGEGYWTWARWWRADPESPVGDAVSAASADDSEWENALTASVLAWTALLGG</sequence>
<dbReference type="EMBL" id="JBHSQN010000002">
    <property type="protein sequence ID" value="MFC6010592.1"/>
    <property type="molecule type" value="Genomic_DNA"/>
</dbReference>
<name>A0ABW1JMI7_9NOCA</name>
<gene>
    <name evidence="1" type="ORF">ACFP3H_05975</name>
</gene>
<accession>A0ABW1JMI7</accession>
<evidence type="ECO:0000313" key="1">
    <source>
        <dbReference type="EMBL" id="MFC6010592.1"/>
    </source>
</evidence>
<protein>
    <submittedName>
        <fullName evidence="1">Uncharacterized protein</fullName>
    </submittedName>
</protein>
<evidence type="ECO:0000313" key="2">
    <source>
        <dbReference type="Proteomes" id="UP001596223"/>
    </source>
</evidence>
<comment type="caution">
    <text evidence="1">The sequence shown here is derived from an EMBL/GenBank/DDBJ whole genome shotgun (WGS) entry which is preliminary data.</text>
</comment>
<proteinExistence type="predicted"/>
<dbReference type="Proteomes" id="UP001596223">
    <property type="component" value="Unassembled WGS sequence"/>
</dbReference>
<organism evidence="1 2">
    <name type="scientific">Nocardia lasii</name>
    <dbReference type="NCBI Taxonomy" id="1616107"/>
    <lineage>
        <taxon>Bacteria</taxon>
        <taxon>Bacillati</taxon>
        <taxon>Actinomycetota</taxon>
        <taxon>Actinomycetes</taxon>
        <taxon>Mycobacteriales</taxon>
        <taxon>Nocardiaceae</taxon>
        <taxon>Nocardia</taxon>
    </lineage>
</organism>